<keyword evidence="1" id="KW-1133">Transmembrane helix</keyword>
<accession>W5TIH9</accession>
<keyword evidence="1" id="KW-0472">Membrane</keyword>
<dbReference type="InterPro" id="IPR005325">
    <property type="entry name" value="DUF308_memb"/>
</dbReference>
<keyword evidence="3" id="KW-1185">Reference proteome</keyword>
<feature type="transmembrane region" description="Helical" evidence="1">
    <location>
        <begin position="26"/>
        <end position="45"/>
    </location>
</feature>
<dbReference type="HOGENOM" id="CLU_091585_4_0_11"/>
<evidence type="ECO:0000313" key="3">
    <source>
        <dbReference type="Proteomes" id="UP000019150"/>
    </source>
</evidence>
<keyword evidence="1" id="KW-0812">Transmembrane</keyword>
<dbReference type="eggNOG" id="COG3247">
    <property type="taxonomic scope" value="Bacteria"/>
</dbReference>
<dbReference type="PATRIC" id="fig|1415166.3.peg.4114"/>
<evidence type="ECO:0000313" key="2">
    <source>
        <dbReference type="EMBL" id="AHH18793.1"/>
    </source>
</evidence>
<organism evidence="2 3">
    <name type="scientific">Nocardia nova SH22a</name>
    <dbReference type="NCBI Taxonomy" id="1415166"/>
    <lineage>
        <taxon>Bacteria</taxon>
        <taxon>Bacillati</taxon>
        <taxon>Actinomycetota</taxon>
        <taxon>Actinomycetes</taxon>
        <taxon>Mycobacteriales</taxon>
        <taxon>Nocardiaceae</taxon>
        <taxon>Nocardia</taxon>
    </lineage>
</organism>
<dbReference type="KEGG" id="nno:NONO_c40090"/>
<gene>
    <name evidence="2" type="ORF">NONO_c40090</name>
</gene>
<protein>
    <submittedName>
        <fullName evidence="2">Putative membrane protein</fullName>
    </submittedName>
</protein>
<dbReference type="Pfam" id="PF03729">
    <property type="entry name" value="DUF308"/>
    <property type="match status" value="2"/>
</dbReference>
<reference evidence="2 3" key="1">
    <citation type="journal article" date="2014" name="Appl. Environ. Microbiol.">
        <title>Insights into the Microbial Degradation of Rubber and Gutta-Percha by Analysis of the Complete Genome of Nocardia nova SH22a.</title>
        <authorList>
            <person name="Luo Q."/>
            <person name="Hiessl S."/>
            <person name="Poehlein A."/>
            <person name="Daniel R."/>
            <person name="Steinbuchel A."/>
        </authorList>
    </citation>
    <scope>NUCLEOTIDE SEQUENCE [LARGE SCALE GENOMIC DNA]</scope>
    <source>
        <strain evidence="2">SH22a</strain>
    </source>
</reference>
<feature type="transmembrane region" description="Helical" evidence="1">
    <location>
        <begin position="83"/>
        <end position="104"/>
    </location>
</feature>
<feature type="transmembrane region" description="Helical" evidence="1">
    <location>
        <begin position="116"/>
        <end position="133"/>
    </location>
</feature>
<evidence type="ECO:0000256" key="1">
    <source>
        <dbReference type="SAM" id="Phobius"/>
    </source>
</evidence>
<dbReference type="Proteomes" id="UP000019150">
    <property type="component" value="Chromosome"/>
</dbReference>
<dbReference type="STRING" id="1415166.NONO_c40090"/>
<sequence length="189" mass="20128">MACVIGCSSIGVGVVLLVWPDKSVRITELLLAVTLFLTAAWQLTVSFRARINGMLKALEFFGAVLSVVLGLLCMHSGGSVALLAMWIGMAWMVRGIVQAIVAAWSHDLPKAGRREGYGLITLLAGVIVLVWPIDTVAALSVLVGVGLILLGAMEIRLATRIRRHAADGDQVGVRGLLGPRADHRVRVTD</sequence>
<dbReference type="EMBL" id="CP006850">
    <property type="protein sequence ID" value="AHH18793.1"/>
    <property type="molecule type" value="Genomic_DNA"/>
</dbReference>
<dbReference type="AlphaFoldDB" id="W5TIH9"/>
<feature type="transmembrane region" description="Helical" evidence="1">
    <location>
        <begin position="57"/>
        <end position="77"/>
    </location>
</feature>
<name>W5TIH9_9NOCA</name>
<proteinExistence type="predicted"/>
<feature type="transmembrane region" description="Helical" evidence="1">
    <location>
        <begin position="139"/>
        <end position="157"/>
    </location>
</feature>